<evidence type="ECO:0000256" key="2">
    <source>
        <dbReference type="SAM" id="SignalP"/>
    </source>
</evidence>
<accession>Q016P3</accession>
<dbReference type="KEGG" id="ota:OT_ostta06g03300"/>
<dbReference type="InterPro" id="IPR003832">
    <property type="entry name" value="DUF212"/>
</dbReference>
<dbReference type="PANTHER" id="PTHR31446:SF29">
    <property type="entry name" value="ACID PHOSPHATASE_VANADIUM-DEPENDENT HALOPEROXIDASE-RELATED PROTEIN"/>
    <property type="match status" value="1"/>
</dbReference>
<organism evidence="3 4">
    <name type="scientific">Ostreococcus tauri</name>
    <name type="common">Marine green alga</name>
    <dbReference type="NCBI Taxonomy" id="70448"/>
    <lineage>
        <taxon>Eukaryota</taxon>
        <taxon>Viridiplantae</taxon>
        <taxon>Chlorophyta</taxon>
        <taxon>Mamiellophyceae</taxon>
        <taxon>Mamiellales</taxon>
        <taxon>Bathycoccaceae</taxon>
        <taxon>Ostreococcus</taxon>
    </lineage>
</organism>
<evidence type="ECO:0000313" key="4">
    <source>
        <dbReference type="Proteomes" id="UP000009170"/>
    </source>
</evidence>
<feature type="chain" id="PRO_5004162691" evidence="2">
    <location>
        <begin position="23"/>
        <end position="192"/>
    </location>
</feature>
<evidence type="ECO:0000313" key="3">
    <source>
        <dbReference type="EMBL" id="CAL53618.1"/>
    </source>
</evidence>
<protein>
    <submittedName>
        <fullName evidence="3">Acid phosphatase/vanadium-dependent haloperoxidase-related</fullName>
    </submittedName>
</protein>
<gene>
    <name evidence="3" type="ORF">OT_ostta06g03300</name>
</gene>
<dbReference type="InParanoid" id="Q016P3"/>
<dbReference type="GeneID" id="9835598"/>
<dbReference type="EMBL" id="CAID01000006">
    <property type="protein sequence ID" value="CAL53618.1"/>
    <property type="molecule type" value="Genomic_DNA"/>
</dbReference>
<evidence type="ECO:0000256" key="1">
    <source>
        <dbReference type="SAM" id="Phobius"/>
    </source>
</evidence>
<dbReference type="Proteomes" id="UP000009170">
    <property type="component" value="Unassembled WGS sequence"/>
</dbReference>
<keyword evidence="1" id="KW-1133">Transmembrane helix</keyword>
<dbReference type="PANTHER" id="PTHR31446">
    <property type="entry name" value="ACID PHOSPHATASE/VANADIUM-DEPENDENT HALOPEROXIDASE-RELATED PROTEIN"/>
    <property type="match status" value="1"/>
</dbReference>
<reference evidence="4" key="1">
    <citation type="journal article" date="2006" name="Proc. Natl. Acad. Sci. U.S.A.">
        <title>Genome analysis of the smallest free-living eukaryote Ostreococcus tauri unveils many unique features.</title>
        <authorList>
            <person name="Derelle E."/>
            <person name="Ferraz C."/>
            <person name="Rombauts S."/>
            <person name="Rouze P."/>
            <person name="Worden A.Z."/>
            <person name="Robbens S."/>
            <person name="Partensky F."/>
            <person name="Degroeve S."/>
            <person name="Echeynie S."/>
            <person name="Cooke R."/>
            <person name="Saeys Y."/>
            <person name="Wuyts J."/>
            <person name="Jabbari K."/>
            <person name="Bowler C."/>
            <person name="Panaud O."/>
            <person name="Piegu B."/>
            <person name="Ball S.G."/>
            <person name="Ral J.-P."/>
            <person name="Bouget F.-Y."/>
            <person name="Piganeau G."/>
            <person name="De Baets B."/>
            <person name="Picard A."/>
            <person name="Delseny M."/>
            <person name="Demaille J."/>
            <person name="Van de Peer Y."/>
            <person name="Moreau H."/>
        </authorList>
    </citation>
    <scope>NUCLEOTIDE SEQUENCE [LARGE SCALE GENOMIC DNA]</scope>
    <source>
        <strain evidence="4">OTTH 0595 / CCAP 157/2 / RCC745</strain>
    </source>
</reference>
<reference evidence="3 4" key="2">
    <citation type="journal article" date="2014" name="BMC Genomics">
        <title>An improved genome of the model marine alga Ostreococcus tauri unfolds by assessing Illumina de novo assemblies.</title>
        <authorList>
            <person name="Blanc-Mathieu R."/>
            <person name="Verhelst B."/>
            <person name="Derelle E."/>
            <person name="Rombauts S."/>
            <person name="Bouget F.Y."/>
            <person name="Carre I."/>
            <person name="Chateau A."/>
            <person name="Eyre-Walker A."/>
            <person name="Grimsley N."/>
            <person name="Moreau H."/>
            <person name="Piegu B."/>
            <person name="Rivals E."/>
            <person name="Schackwitz W."/>
            <person name="Van de Peer Y."/>
            <person name="Piganeau G."/>
        </authorList>
    </citation>
    <scope>NUCLEOTIDE SEQUENCE [LARGE SCALE GENOMIC DNA]</scope>
    <source>
        <strain evidence="4">OTTH 0595 / CCAP 157/2 / RCC745</strain>
    </source>
</reference>
<feature type="transmembrane region" description="Helical" evidence="1">
    <location>
        <begin position="171"/>
        <end position="190"/>
    </location>
</feature>
<proteinExistence type="predicted"/>
<dbReference type="Pfam" id="PF02681">
    <property type="entry name" value="DUF212"/>
    <property type="match status" value="1"/>
</dbReference>
<name>Q016P3_OSTTA</name>
<comment type="caution">
    <text evidence="3">The sequence shown here is derived from an EMBL/GenBank/DDBJ whole genome shotgun (WGS) entry which is preliminary data.</text>
</comment>
<dbReference type="AlphaFoldDB" id="Q016P3"/>
<dbReference type="OMA" id="TFIVIID"/>
<keyword evidence="1" id="KW-0812">Transmembrane</keyword>
<dbReference type="OrthoDB" id="498023at2759"/>
<keyword evidence="4" id="KW-1185">Reference proteome</keyword>
<keyword evidence="2" id="KW-0732">Signal</keyword>
<sequence length="192" mass="19039">MGAAATNPALVAALVALVVAQALKPLTARVAGGAWRPSLAVGSGGFPSSHSAFVTALASGTGVSAGLDAPSFAVACGLAAVVMYDAMGVRLHAGRQAEVINTLVAGVYGSREGGGGVGRDVERGGANLHTDGSEGEGTLADTLFDEGFDAFLSKIQERPLREHIGHTPVQVLAGAVTGIVIGVSVSFSMISA</sequence>
<keyword evidence="1" id="KW-0472">Membrane</keyword>
<dbReference type="RefSeq" id="XP_003079972.1">
    <property type="nucleotide sequence ID" value="XM_003079924.1"/>
</dbReference>
<feature type="signal peptide" evidence="2">
    <location>
        <begin position="1"/>
        <end position="22"/>
    </location>
</feature>